<evidence type="ECO:0000259" key="2">
    <source>
        <dbReference type="Pfam" id="PF07589"/>
    </source>
</evidence>
<keyword evidence="1" id="KW-0732">Signal</keyword>
<reference evidence="3 4" key="1">
    <citation type="submission" date="2020-01" db="EMBL/GenBank/DDBJ databases">
        <authorList>
            <person name="Chen J."/>
            <person name="Zhu S."/>
            <person name="Yang J."/>
        </authorList>
    </citation>
    <scope>NUCLEOTIDE SEQUENCE [LARGE SCALE GENOMIC DNA]</scope>
    <source>
        <strain evidence="3 4">345S023</strain>
    </source>
</reference>
<protein>
    <submittedName>
        <fullName evidence="3">PEP-CTERM sorting domain-containing protein</fullName>
    </submittedName>
</protein>
<dbReference type="Proteomes" id="UP000470213">
    <property type="component" value="Unassembled WGS sequence"/>
</dbReference>
<dbReference type="EMBL" id="JAAAWN010000005">
    <property type="protein sequence ID" value="NDV90719.1"/>
    <property type="molecule type" value="Genomic_DNA"/>
</dbReference>
<evidence type="ECO:0000313" key="3">
    <source>
        <dbReference type="EMBL" id="NDV90719.1"/>
    </source>
</evidence>
<feature type="domain" description="Ice-binding protein C-terminal" evidence="2">
    <location>
        <begin position="266"/>
        <end position="288"/>
    </location>
</feature>
<keyword evidence="4" id="KW-1185">Reference proteome</keyword>
<feature type="chain" id="PRO_5030693273" evidence="1">
    <location>
        <begin position="22"/>
        <end position="291"/>
    </location>
</feature>
<proteinExistence type="predicted"/>
<gene>
    <name evidence="3" type="ORF">GTH32_05845</name>
</gene>
<name>A0A7X5RKJ8_9ALTE</name>
<comment type="caution">
    <text evidence="3">The sequence shown here is derived from an EMBL/GenBank/DDBJ whole genome shotgun (WGS) entry which is preliminary data.</text>
</comment>
<dbReference type="RefSeq" id="WP_163084302.1">
    <property type="nucleotide sequence ID" value="NZ_JAAAWN010000005.1"/>
</dbReference>
<dbReference type="NCBIfam" id="TIGR02595">
    <property type="entry name" value="PEP_CTERM"/>
    <property type="match status" value="1"/>
</dbReference>
<feature type="signal peptide" evidence="1">
    <location>
        <begin position="1"/>
        <end position="21"/>
    </location>
</feature>
<dbReference type="Pfam" id="PF07589">
    <property type="entry name" value="PEP-CTERM"/>
    <property type="match status" value="1"/>
</dbReference>
<evidence type="ECO:0000313" key="4">
    <source>
        <dbReference type="Proteomes" id="UP000470213"/>
    </source>
</evidence>
<accession>A0A7X5RKJ8</accession>
<dbReference type="InterPro" id="IPR013424">
    <property type="entry name" value="Ice-binding_C"/>
</dbReference>
<sequence>MKRYKLLLAATVLGIAGHAAADPITVGGITWDPDAGADFDAGSSVWENFIDPGPDGVFGTGDDVEDTISGYGQINSINGFSASQFGNGFCEWGCQLTFAFGGFTINAAESDLSDPASQHFVFDGGWVNWYVDDIATGTIMDFGDPASLTMADATDGTLWLSANSHTSWDATAGYMAALFGNGTSIGSGNDNGNGSGLLDIGTTSAGTGVANDAFDTNSLLDQASLGGGVDGYADLQFTSTFRPAGTTTADGKTLEGDTDFTGDTVPVPEPSSLVVLGLSVLGLARMRRRRV</sequence>
<organism evidence="3 4">
    <name type="scientific">Alteromonas profundi</name>
    <dbReference type="NCBI Taxonomy" id="2696062"/>
    <lineage>
        <taxon>Bacteria</taxon>
        <taxon>Pseudomonadati</taxon>
        <taxon>Pseudomonadota</taxon>
        <taxon>Gammaproteobacteria</taxon>
        <taxon>Alteromonadales</taxon>
        <taxon>Alteromonadaceae</taxon>
        <taxon>Alteromonas/Salinimonas group</taxon>
        <taxon>Alteromonas</taxon>
    </lineage>
</organism>
<evidence type="ECO:0000256" key="1">
    <source>
        <dbReference type="SAM" id="SignalP"/>
    </source>
</evidence>
<dbReference type="AlphaFoldDB" id="A0A7X5RKJ8"/>